<keyword evidence="9" id="KW-0645">Protease</keyword>
<dbReference type="FunFam" id="3.40.50.300:FF:002141">
    <property type="entry name" value="Dynein heavy chain"/>
    <property type="match status" value="1"/>
</dbReference>
<dbReference type="InterPro" id="IPR003960">
    <property type="entry name" value="ATPase_AAA_CS"/>
</dbReference>
<keyword evidence="28" id="KW-1133">Transmembrane helix</keyword>
<feature type="compositionally biased region" description="Basic and acidic residues" evidence="27">
    <location>
        <begin position="2232"/>
        <end position="2248"/>
    </location>
</feature>
<sequence>MQLRRRPEIPATTAAKMPSRMDSRHSLGTMEIMEVAGRFEPFRLLHRMMVFGIALWFVVISAEAFVAAVTVLCGFESKSLGTTVHESTLIADYAGEATINDSPLVQSVLGNSTEPRADSIYLETDSSHSFTGCSALEGSDGSAYSNNFMRFLFNTLQDHAEYNLSYIKDLGLIAPVVDCTFNLLASSDEAVTQLRMYFLTRWNNTQDAVLLSTSMSTQDYEVTQQYQSGAALLAVIAAIDDMQATEVTHHFAIAYNYPYEERPRFTSSEFVRIEEDNFWLFKSQPPTENTEPAKEVRSAYRIGGYIDDPVAQSNIEIARWVLQTDPASELRNWKWDKLASLHDSWAWTHTIHGIFAMDLLFDLGVLFFVIYRRLRMGHFWVGDAFATISNALLYRGVLVFVSNHLNGYWTLTEFCLAIGSEVSGRRSIHYRPELAHADLLTVFMNVTSILSYLFRERIDPVLAFSAFELGFTYRVELVDMLPTLRKVVVDFAENDSWLGLMNVSPFLPRLSPMKFWTVHEIDIDRKPVVISTVVSIFSTMTLLVVYIIARKAVRYARHKSGVTTRRVSRYTADDKDAGGPGGLTSFESATGAALSNRYGVISGYDNYLVRDNKCYASIDAVYGNGYLIVNRKFLVATEDIFSLLVMKLSRVRFTNIYVYAILSDGGVNQTAQLVYPHTIPWYDLAQLGVGKLAYPALVVRRVEENRFALDDAGQKEYIKALVKTGRLDTVDLPQLAGAADAGYASVSAGRQAAAAGQAAGRNGHGLTAHDPVYVSMVEGSFKSNMWKTLRTLGVAFLVVSALGAMLDEKVGKIGTASKVMGPTGSDKRFSDVKGATEAKHELEEIVQFLRDPARFTRLGGNLPKGVLLTGPPGTGKTLLARAIAGEAGVPFFYSSGSEFEEMYVGVGARRVRDLFESAKRKAPCIIFIDEIDAIGGTRKLKEQQAMKMTLNQLLVEMDGFDQNKGIIVIGATNFPDVLDNALIRPGRFDRHVTVDLPDVAGRKEILEFYAGKIPLGEDVDLDVLARATPGMSGAELSNLVNEAALRASMKSADVVDMDAFEYAKDKILMGAERKSALITPESAKLTAYHEGGHALVAINTPGAHPVYKATIMPRGQALGMVSQLPEGDQTSISRKQLLARLDVCMGGRVAEELTFGEEEITGGASSDIQQATNVARAMVTKYGMSEDVGLVFHDLRGNDTSATTRKTIDDEVKKLCDASYKRAKDILVSKHADLEKLAQALLEYETLSDLKLPASRPRGVHHAVMETAGGNATRLAWRTTPDLVLNDESLVDIITGLRAQVKALEKNELLSGAALPSWLIKALAEVASNVDAVVECQALRDQVASLQKEVLDLRHEMLLNASSSSGSAGAPAYNPTPHHRQSIGRQRGQNPSPATSPLRPALMTMPSSKDMSDAFAAAGETAALVSSGSARPVINGVSAQYVETMIKPLWDFVHRQTNEFSALKQAFQEAKDTVTRLQSEIKRRDAVIKARNEKHEGVVQTQMDKLNENLRACVTRNDLINAEQRIGQQMKIDRQRMLDEVDARSNKILEDMLTSRSDQEDINSSNAEMMELLARKQGRTEEIIMDYGRKQDNIEERLEGVKTSLMETTTNLEVNMAAVNTLEEKATGFEETQKLVAHLSVEMAKAFKAHEELKTYMENRMVEKIAESVAIVRGEVVAVQTVLNDLVSLNLDGEIKAVAAKLEMVALTATDSVRKIAAIQKQTIATDDHNKMQFSQAFDSIDRIQQSLSNLSEESIHLSYTLQRTIDNADKLTNEVHIYKEVTDRSLNGLQTATLNLRSDHEKLTQSMDNELGMVKNQLFHVEEVTSAHKREIEETQREVDRNFKNQYHENQAINSSLDSLHVAKEEIIARQDSAESQMMALQAENRAEIQAATAKLVAIVDKESDRVEALYASFQQKQEHFADVVARSSIRNMDLADMNREIDRVCENFVSECWKFETSARSSSKHSARPSDNNAAGGRKLFNERQQQLLVRDCQFIADLMVARAEYEILQTGCNKEVRNQHTMDEDMLDQQVNVMEKIRVKIHTKIMNNKNIGEQFDKSTLDRRELYIDTINNMMIASMKRRTLMADGRHLKNGHDDTVSTAGEFLETTRLVGLSSASKGMSRRKTGRDSMSVTAAGLPEEAPMSRTAFTPSSSNYILRAGFRLPKASTPSSPMTPYRKDSLTTPLSSRSSFELTNDTTGGTVLLSSPSESSRMKSPETPAESLNGWATDETKDEGGMAKSPSKEAARVPIGIVNFEPTVAPAASPNSPTRRTVIKDSSHISSPASFVQLPTGFSVGGGHVIATVDPAEREDGEVEPKVFVPYERVPDLPPRKVEVERKKRQYEAVDVGALLKERMNEFHSSTLYRKVEMDNSGTAKTIIDSLDLHLFDDESYEIHDPEEWIRLGRKRSGSVRIPVTAAYYNIRGVVSAWCEAFVVGYNAETQLFSVEFQRNGKTEIKECRRLDVCFKSEDPDTFADRYVAAQLARVQAQNLLRKNFYIDCMPLEELHKLGNASLGKIVRLATAVFHGKSIRIPDTTRIVHEIQLNYLRTMSRIVFESHQEIGRNPDIFRGFLTKDEETPAEPCSRVVVPFPNKSKRTIAPPVDYADQFIGFSFQTFLTSPEALSALIKVNEECCRLLQLELFSVKPGRSVKLEEFQQRQQALERAVLKTITEEWPVKVASIIKASLGNVGKGWYYLQETRQDTYEFSKLRSLLRRVNFSMKDTLRFLTDHSLHQFHDFIRNATLGDVHIVDAKTAFVAYPDLNRSKLGDIKWQHMCLERQLLAPTSLFTVNLIVSTELYVINQREVDAAAQKVANWHPKDPEDTSEENPHRLVEPKLGHTFSFSTNIATFKTAVLDIFMKMLDNLRNIKQVEQMVMSKLFWSSMPCLSCVNANEDWVIALRESIDALMDKAAIPLRAYLQRYELYIPFINVKEEEYLAEFQSQQPPNLSMIQEAIKKHYQEANTVEDLVPTTNVELGMYSVNCLSIRTLLAEKHRRLAKKLLDLQLKNSTGLAKELLEKFEMINRQLQKTPQNIEELTEMNAYLEGVPAHIAPLITQSQQLIKYRLVLDYFQYPYDRDDFMTIWKVRLCPNKINEQMKRMMHMLQMQKTQFSSEMNEQQAEFAESLRILHSEVDGFRQYTDIARLDQVYKYVINIEQKIAKADEDSKLFNSREALFGQEITDYDEIQRIRRDFEPYSLLWKTANNWLREHKKWMDGAFLDINGEEIETFVEANWSSIQKALKQFEKLNVKGCSSIAATIKDDIAVFRPHVPLILSMRNPGMQDRHWSQINQEIGMTFRPDRGMKLSYVLGLGLEKHIDAISRIGETAGKEYQIEKTLNSMEEQWSGVNLTIVDYRETETFVLKGVDEIQALLDEQITTTQAMQFSAFKKPFEERINRWERTLSTVSDVLDEWIQVQRSWLYLQPIFDSPDINKQLPTEGKRFATVDKNWRQTLAAAKQKPIAITFCNNDKLLDRFQESNRFLEQVQKGLSDFLETKRSAFSRFYFLSNEELLSILSESKDVKLVQPHLKKCFEGIVSVEFQEDLTITSMISAEGEKVAMTKPVNPVGKNVEHWMTEVEDMMRVSIRDVMYQAIQDYTKISRTKWIQKWPGMCVLNGSQFHWTREMEEEMAASGSDGVKRMMERQLAQLADMVQMVRGHLDKLARVSVGALAVIDVHARDVTMRLVNNKVSSKDDFMWSSQLRYYWEDDLFADMVSARRPYGYEYLGNSFRLVITPLTDKCYMTLMAALQMTLGGAPAGPAGTGKTETTKDLAKALAKQCVVFNCSDGLDYIAMGKFFKGLAACGAWACFDEFNRINIEVLSVIGQQVTTLQLAIRAGDKRIVFEGSDIAVNPQFGVFITMNPGYAGRSDLPDSLAALFRPVAMMVPDYAMIGEIMFFAYGYEKAKQCGAKMVTTFKLCSEMLSSQSHYDYGMRAVKTVITAAGNYKRSDPDMDEEVLLLRALQDVNLPKFLAHDIPLFGGIISDLFPGKSRPQLNLGALIRVIKLTIEKQHLQVHPFFLMKVVQLYETLCVRHGLMVVGSTGGGKSANLNVLADALTELKQLGEIGHAYEKVIRYQLNPKSITMGQLYGEFDANTHEWQDGVLSTLYREAASDTKSDRKWVIFDGPVDAIWIENMNTVLDDNKKLCLASGEIIQMSNEMTMMFEVEDLSVASPATVSRTGMVYMEPSSLGFDPLVLSWLEKVVRDISLGSVPPVVELCLQLHHLIDVYLRPSLQFVTSYVKEWLPQIPSNLVQSLLRLLDCFFFPMQGDEKKEAKLERVGFYLRNVESLFLFSLIWSVGATGNDAGRDRFDAYLREEIIGNNVKKPLPAAGQVYDYSFDLVKEAWVPWLQTIPTFTIDSTASFSELVVPTSDSVRSTFLMNLTLPLGVHMLIVGPTGTGKTINVNQFLEKSNPDKYIPLNMAFSAQSSANQTQDYIDSKMEKRRKGVFGPTAGKKFIIYVDDLNMPKQEEYFAQPPIEILRQWFDQGGWYDRKLLQFRTIIDVVFVCSMGPPGGGRNPITQRFVRHFNIVGYTEMSNESKAIVFETIVGNFFQRFSEEIRPLQIAKKLVQASIVIYNTVIAELLPTPAKSHYTFNLRDLAKVFQGVLMGDSKRITKLEQMLRLWVHENMRVFKDRFTTKTDHQWFVDLLQTQVTTVFGESLGVPGAATGSASAKKAAWDLVHPTPTLFYGDYMVPGADPKVYEEISDVEKLQSQVEEYLNDYNAESSAPMNLVLFMNAIEHVSRIARVIRQPQGNALLLGVGGSGRQSLTRLAAYMAEYACTQIEISKGYGVAEWRDDLKKCLMKAGIDEKPLVFLFSDVQIVHEAMLEDINNVLNSGDVPNLYAPEDLDQISQHCRPYCVKKRIPPTKLNTFAQYILLVRQNLHLVLCMSPLGSLFRDRIRMFPSLVNCCTIDWFSEWPAEALQSVAASALSSGDFQLSEEPTSSGEVESEEAKAAKAAASKAVVSIFQTIHQSVERESVEFFEKLRRYNYVTPTSYLELLHTFKTVLLQKREEVQSKRSRLQNGVDKIIATKEQVAGMQEQLVALKPQLEKTQIEVEEMMKQITLDKKDADETKAVVEKEEQIANKKAAETKEIADDAQRDLDEALPALEAAVQCLNKLKKSDIDEVKALKNPPHGVKLTMEAACIIFGIKPTMKADPDKAGQKVKDYWESAQKTILGNAKKLMEDMLKFDKDNIGDKIIQELDRYIEMEEFSPAAVRKASVACEAICMWVRAMHTYHNVAKMVEPKKVVLAAAQAELDVTMRVLADAKARLQAVVERLAELERNYNNAVDKKDQLVRDVRQCEIRLESALKLIGLLGGEGTRWAATIRQLNLDYTNLVGDAVISAATISYLGTFTSEFRESCVSTWYAALEKLQLPHTHGCNIITTLADPVKVRGWQIAGLPSDNLSVQNGLIMARARRWSLLIDPQGQANRFIKNLGKDSSENGLDVVKLTDKGFLKTLENGIRFGKWILLENVGESLDATLEPVLLQNKFRQGGQVVMKLGDSTVPYNPAFRFYMTTKLPNPHYPPETSVKVTLLNFTITPKGLEDQALGVVVQEEMPELAEKKNSLVVANARMKAELVEIENKILYMLANSKGNILDDTELIDTLGKAKVTSEDINEKMAEAEITEKAIDESRERYRGVAFRASLLFFCIADLALVDPMYQYSLPWFVSLFIKSVHSATESDQLNVRLAHLNDSATYSLYRNICRSLFEDHKLLFSFLLAIKLLMGSRRIDLLEWRFLISGSTASAVEAPNPDTNWIEDRMWREVCALSSLPAFETLATSMATNTPQWRKIFDSADPQVERLPLALDLSLNSFQKLCVLRCIRPDRMTEAMQNFVAEHIGRRFIEPPPFDLAGTFADSTVITPIIFVLSTGSDPAKELLVFAETMKMNRKLNSISLGQGQGPLASKMIEEAVTSGKWVLLQNCHLAISWMPQLERICDELNPDATHRDFRLWLTSKPSTAFPTSVLQNGVKMTKEPPKGIRANLRNSYIKLTNDALDATSKPDQFRKLLFGLSFFHAVVIERKRFGPLGWNIPYAFNDTDYDISRAQLEMFLDFYDEVPYKVLCVMTSVVNYGGRVTDDKDMRTIDVILEGFFNPQIIEDGYKFSSSGSYFSFTADPDDPLASYLSYIDDLPLNPEPEVFGMHDNANITCALAETFHTFDIILALQPRAAAGAGGQSRESLIEQQAQSIIDRLPPLFEVEHISLRYPVMYEESMNTVLVQEVQRYNALLRILQVSLPSLQRALRGLIVMSPELEAMATCLFNQKVPPQWEKKAYPSLKALGGWVDDLLVRLRFLTTWVADGIPPVFWLSGFFFPQGFLTGILQNHARQFGLAIDSLSFDFLMQNQAADSITHKPAKGGCYMTGLFLEGARWDKTAHSLVDPLPKELFARMPVVHLLPTQDRQAPQSGIYRCPVYKILTRTGTLSTTGHSTNFVFWIEIPSDKRTVFRNSLVSETNLQLQFADQDYWIRAGVASFLSLMY</sequence>
<dbReference type="InterPro" id="IPR041658">
    <property type="entry name" value="AAA_lid_11"/>
</dbReference>
<dbReference type="InterPro" id="IPR042219">
    <property type="entry name" value="AAA_lid_11_sf"/>
</dbReference>
<dbReference type="FunFam" id="1.20.140.100:FF:000004">
    <property type="entry name" value="Dynein axonemal heavy chain 6"/>
    <property type="match status" value="1"/>
</dbReference>
<dbReference type="Pfam" id="PF01434">
    <property type="entry name" value="Peptidase_M41"/>
    <property type="match status" value="1"/>
</dbReference>
<feature type="region of interest" description="Disordered" evidence="27">
    <location>
        <begin position="2169"/>
        <end position="2248"/>
    </location>
</feature>
<dbReference type="Gene3D" id="1.20.1270.280">
    <property type="match status" value="1"/>
</dbReference>
<feature type="transmembrane region" description="Helical" evidence="28">
    <location>
        <begin position="528"/>
        <end position="549"/>
    </location>
</feature>
<evidence type="ECO:0000313" key="30">
    <source>
        <dbReference type="EMBL" id="GMF10614.1"/>
    </source>
</evidence>
<keyword evidence="28" id="KW-0812">Transmembrane</keyword>
<evidence type="ECO:0000256" key="25">
    <source>
        <dbReference type="ARBA" id="ARBA00023273"/>
    </source>
</evidence>
<dbReference type="GO" id="GO:0004176">
    <property type="term" value="F:ATP-dependent peptidase activity"/>
    <property type="evidence" value="ECO:0007669"/>
    <property type="project" value="InterPro"/>
</dbReference>
<dbReference type="InterPro" id="IPR041569">
    <property type="entry name" value="AAA_lid_3"/>
</dbReference>
<evidence type="ECO:0000259" key="29">
    <source>
        <dbReference type="SMART" id="SM00382"/>
    </source>
</evidence>
<keyword evidence="31" id="KW-1185">Reference proteome</keyword>
<keyword evidence="18" id="KW-0243">Dynein</keyword>
<dbReference type="GO" id="GO:0016020">
    <property type="term" value="C:membrane"/>
    <property type="evidence" value="ECO:0007669"/>
    <property type="project" value="InterPro"/>
</dbReference>
<evidence type="ECO:0000256" key="6">
    <source>
        <dbReference type="ARBA" id="ARBA00010044"/>
    </source>
</evidence>
<dbReference type="InterPro" id="IPR037219">
    <property type="entry name" value="Peptidase_M41-like"/>
</dbReference>
<keyword evidence="17" id="KW-0282">Flagellum</keyword>
<dbReference type="GO" id="GO:0006508">
    <property type="term" value="P:proteolysis"/>
    <property type="evidence" value="ECO:0007669"/>
    <property type="project" value="UniProtKB-KW"/>
</dbReference>
<feature type="transmembrane region" description="Helical" evidence="28">
    <location>
        <begin position="48"/>
        <end position="72"/>
    </location>
</feature>
<evidence type="ECO:0000256" key="3">
    <source>
        <dbReference type="ARBA" id="ARBA00004230"/>
    </source>
</evidence>
<feature type="coiled-coil region" evidence="26">
    <location>
        <begin position="1329"/>
        <end position="1356"/>
    </location>
</feature>
<dbReference type="FunFam" id="1.20.1270.280:FF:000001">
    <property type="entry name" value="dynein heavy chain 7, axonemal"/>
    <property type="match status" value="1"/>
</dbReference>
<dbReference type="SMART" id="SM00382">
    <property type="entry name" value="AAA"/>
    <property type="match status" value="3"/>
</dbReference>
<dbReference type="GO" id="GO:0005874">
    <property type="term" value="C:microtubule"/>
    <property type="evidence" value="ECO:0007669"/>
    <property type="project" value="UniProtKB-KW"/>
</dbReference>
<keyword evidence="24" id="KW-0206">Cytoskeleton</keyword>
<keyword evidence="19" id="KW-0482">Metalloprotease</keyword>
<evidence type="ECO:0000256" key="23">
    <source>
        <dbReference type="ARBA" id="ARBA00023175"/>
    </source>
</evidence>
<comment type="caution">
    <text evidence="30">The sequence shown here is derived from an EMBL/GenBank/DDBJ whole genome shotgun (WGS) entry which is preliminary data.</text>
</comment>
<dbReference type="GO" id="GO:0003341">
    <property type="term" value="P:cilium movement"/>
    <property type="evidence" value="ECO:0007669"/>
    <property type="project" value="UniProtKB-ARBA"/>
</dbReference>
<dbReference type="InterPro" id="IPR041466">
    <property type="entry name" value="Dynein_AAA5_ext"/>
</dbReference>
<dbReference type="GO" id="GO:0031514">
    <property type="term" value="C:motile cilium"/>
    <property type="evidence" value="ECO:0007669"/>
    <property type="project" value="UniProtKB-SubCell"/>
</dbReference>
<keyword evidence="10" id="KW-0493">Microtubule</keyword>
<keyword evidence="15" id="KW-0862">Zinc</keyword>
<dbReference type="InterPro" id="IPR003959">
    <property type="entry name" value="ATPase_AAA_core"/>
</dbReference>
<dbReference type="CDD" id="cd19501">
    <property type="entry name" value="RecA-like_FtsH"/>
    <property type="match status" value="1"/>
</dbReference>
<keyword evidence="14" id="KW-0378">Hydrolase</keyword>
<dbReference type="PROSITE" id="PS00674">
    <property type="entry name" value="AAA"/>
    <property type="match status" value="1"/>
</dbReference>
<dbReference type="GO" id="GO:0016887">
    <property type="term" value="F:ATP hydrolysis activity"/>
    <property type="evidence" value="ECO:0007669"/>
    <property type="project" value="InterPro"/>
</dbReference>
<evidence type="ECO:0000256" key="19">
    <source>
        <dbReference type="ARBA" id="ARBA00023049"/>
    </source>
</evidence>
<keyword evidence="12" id="KW-0677">Repeat</keyword>
<evidence type="ECO:0000256" key="24">
    <source>
        <dbReference type="ARBA" id="ARBA00023212"/>
    </source>
</evidence>
<protein>
    <submittedName>
        <fullName evidence="30">Unnamed protein product</fullName>
    </submittedName>
</protein>
<dbReference type="GO" id="GO:0008569">
    <property type="term" value="F:minus-end-directed microtubule motor activity"/>
    <property type="evidence" value="ECO:0007669"/>
    <property type="project" value="InterPro"/>
</dbReference>
<keyword evidence="21" id="KW-0969">Cilium</keyword>
<evidence type="ECO:0000256" key="15">
    <source>
        <dbReference type="ARBA" id="ARBA00022833"/>
    </source>
</evidence>
<dbReference type="InterPro" id="IPR035706">
    <property type="entry name" value="AAA_9"/>
</dbReference>
<dbReference type="Gene3D" id="1.20.920.20">
    <property type="match status" value="1"/>
</dbReference>
<dbReference type="Pfam" id="PF08393">
    <property type="entry name" value="DHC_N2"/>
    <property type="match status" value="1"/>
</dbReference>
<dbReference type="Gene3D" id="1.10.472.130">
    <property type="match status" value="1"/>
</dbReference>
<keyword evidence="13" id="KW-0547">Nucleotide-binding</keyword>
<dbReference type="PANTHER" id="PTHR46961">
    <property type="entry name" value="DYNEIN HEAVY CHAIN 1, AXONEMAL-LIKE PROTEIN"/>
    <property type="match status" value="1"/>
</dbReference>
<dbReference type="Gene3D" id="3.40.50.300">
    <property type="entry name" value="P-loop containing nucleotide triphosphate hydrolases"/>
    <property type="match status" value="6"/>
</dbReference>
<dbReference type="GO" id="GO:0045505">
    <property type="term" value="F:dynein intermediate chain binding"/>
    <property type="evidence" value="ECO:0007669"/>
    <property type="project" value="InterPro"/>
</dbReference>
<dbReference type="OrthoDB" id="5593012at2759"/>
<dbReference type="InterPro" id="IPR000642">
    <property type="entry name" value="Peptidase_M41"/>
</dbReference>
<dbReference type="Pfam" id="PF17862">
    <property type="entry name" value="AAA_lid_3"/>
    <property type="match status" value="1"/>
</dbReference>
<feature type="transmembrane region" description="Helical" evidence="28">
    <location>
        <begin position="351"/>
        <end position="371"/>
    </location>
</feature>
<reference evidence="30" key="1">
    <citation type="submission" date="2023-04" db="EMBL/GenBank/DDBJ databases">
        <title>Phytophthora lilii NBRC 32176.</title>
        <authorList>
            <person name="Ichikawa N."/>
            <person name="Sato H."/>
            <person name="Tonouchi N."/>
        </authorList>
    </citation>
    <scope>NUCLEOTIDE SEQUENCE</scope>
    <source>
        <strain evidence="30">NBRC 32176</strain>
    </source>
</reference>
<dbReference type="InterPro" id="IPR013602">
    <property type="entry name" value="Dynein_heavy_linker"/>
</dbReference>
<feature type="domain" description="AAA+ ATPase" evidence="29">
    <location>
        <begin position="862"/>
        <end position="998"/>
    </location>
</feature>
<dbReference type="Gene3D" id="1.10.8.720">
    <property type="entry name" value="Region D6 of dynein motor"/>
    <property type="match status" value="1"/>
</dbReference>
<dbReference type="Pfam" id="PF12777">
    <property type="entry name" value="MT"/>
    <property type="match status" value="1"/>
</dbReference>
<dbReference type="Gene3D" id="1.10.8.710">
    <property type="match status" value="1"/>
</dbReference>
<dbReference type="HAMAP" id="MF_01458">
    <property type="entry name" value="FtsH"/>
    <property type="match status" value="1"/>
</dbReference>
<keyword evidence="28" id="KW-0472">Membrane</keyword>
<dbReference type="FunFam" id="3.20.180.20:FF:000003">
    <property type="entry name" value="Dynein heavy chain 12, axonemal"/>
    <property type="match status" value="1"/>
</dbReference>
<keyword evidence="22" id="KW-0496">Mitochondrion</keyword>
<evidence type="ECO:0000256" key="1">
    <source>
        <dbReference type="ARBA" id="ARBA00001947"/>
    </source>
</evidence>
<dbReference type="Gene3D" id="1.20.58.760">
    <property type="entry name" value="Peptidase M41"/>
    <property type="match status" value="1"/>
</dbReference>
<dbReference type="FunFam" id="1.10.8.710:FF:000004">
    <property type="entry name" value="Dynein axonemal heavy chain 6"/>
    <property type="match status" value="1"/>
</dbReference>
<evidence type="ECO:0000256" key="5">
    <source>
        <dbReference type="ARBA" id="ARBA00008887"/>
    </source>
</evidence>
<evidence type="ECO:0000256" key="28">
    <source>
        <dbReference type="SAM" id="Phobius"/>
    </source>
</evidence>
<dbReference type="FunFam" id="3.40.50.300:FF:000353">
    <property type="entry name" value="Dynein axonemal heavy chain 1"/>
    <property type="match status" value="1"/>
</dbReference>
<evidence type="ECO:0000256" key="22">
    <source>
        <dbReference type="ARBA" id="ARBA00023128"/>
    </source>
</evidence>
<evidence type="ECO:0000256" key="16">
    <source>
        <dbReference type="ARBA" id="ARBA00022840"/>
    </source>
</evidence>
<feature type="compositionally biased region" description="Polar residues" evidence="27">
    <location>
        <begin position="1383"/>
        <end position="1395"/>
    </location>
</feature>
<evidence type="ECO:0000256" key="14">
    <source>
        <dbReference type="ARBA" id="ARBA00022801"/>
    </source>
</evidence>
<dbReference type="FunFam" id="3.10.490.20:FF:000009">
    <property type="entry name" value="Dynein heavy chain 4"/>
    <property type="match status" value="1"/>
</dbReference>
<dbReference type="NCBIfam" id="TIGR01241">
    <property type="entry name" value="FtsH_fam"/>
    <property type="match status" value="1"/>
</dbReference>
<proteinExistence type="inferred from homology"/>
<dbReference type="InterPro" id="IPR043157">
    <property type="entry name" value="Dynein_AAA1S"/>
</dbReference>
<dbReference type="Pfam" id="PF17857">
    <property type="entry name" value="AAA_lid_1"/>
    <property type="match status" value="1"/>
</dbReference>
<name>A0A9W6TC76_9STRA</name>
<comment type="cofactor">
    <cofactor evidence="1">
        <name>Zn(2+)</name>
        <dbReference type="ChEBI" id="CHEBI:29105"/>
    </cofactor>
</comment>
<evidence type="ECO:0000256" key="21">
    <source>
        <dbReference type="ARBA" id="ARBA00023069"/>
    </source>
</evidence>
<evidence type="ECO:0000256" key="13">
    <source>
        <dbReference type="ARBA" id="ARBA00022741"/>
    </source>
</evidence>
<feature type="region of interest" description="Disordered" evidence="27">
    <location>
        <begin position="1363"/>
        <end position="1400"/>
    </location>
</feature>
<dbReference type="Pfam" id="PF12775">
    <property type="entry name" value="AAA_7"/>
    <property type="match status" value="1"/>
</dbReference>
<feature type="domain" description="AAA+ ATPase" evidence="29">
    <location>
        <begin position="4389"/>
        <end position="4536"/>
    </location>
</feature>
<evidence type="ECO:0000256" key="9">
    <source>
        <dbReference type="ARBA" id="ARBA00022670"/>
    </source>
</evidence>
<feature type="domain" description="AAA+ ATPase" evidence="29">
    <location>
        <begin position="3755"/>
        <end position="3850"/>
    </location>
</feature>
<evidence type="ECO:0000313" key="31">
    <source>
        <dbReference type="Proteomes" id="UP001165083"/>
    </source>
</evidence>
<dbReference type="Pfam" id="PF12774">
    <property type="entry name" value="AAA_6"/>
    <property type="match status" value="1"/>
</dbReference>
<dbReference type="GO" id="GO:0046872">
    <property type="term" value="F:metal ion binding"/>
    <property type="evidence" value="ECO:0007669"/>
    <property type="project" value="UniProtKB-KW"/>
</dbReference>
<dbReference type="FunFam" id="1.20.920.20:FF:000006">
    <property type="entry name" value="Dynein, axonemal, heavy chain 6"/>
    <property type="match status" value="1"/>
</dbReference>
<dbReference type="SUPFAM" id="SSF52540">
    <property type="entry name" value="P-loop containing nucleoside triphosphate hydrolases"/>
    <property type="match status" value="5"/>
</dbReference>
<dbReference type="InterPro" id="IPR026983">
    <property type="entry name" value="DHC"/>
</dbReference>
<dbReference type="FunFam" id="1.10.8.60:FF:000001">
    <property type="entry name" value="ATP-dependent zinc metalloprotease FtsH"/>
    <property type="match status" value="1"/>
</dbReference>
<dbReference type="Pfam" id="PF17852">
    <property type="entry name" value="Dynein_AAA_lid"/>
    <property type="match status" value="1"/>
</dbReference>
<dbReference type="InterPro" id="IPR042222">
    <property type="entry name" value="Dynein_2_N"/>
</dbReference>
<dbReference type="FunFam" id="3.40.50.300:FF:000175">
    <property type="entry name" value="ATP-dependent zinc metalloprotease FTSH 4"/>
    <property type="match status" value="1"/>
</dbReference>
<dbReference type="Gene3D" id="1.20.58.1120">
    <property type="match status" value="1"/>
</dbReference>
<evidence type="ECO:0000256" key="7">
    <source>
        <dbReference type="ARBA" id="ARBA00010550"/>
    </source>
</evidence>
<dbReference type="FunFam" id="3.40.50.300:FF:001145">
    <property type="entry name" value="Putative dynein heavy chain"/>
    <property type="match status" value="1"/>
</dbReference>
<dbReference type="PANTHER" id="PTHR46961:SF5">
    <property type="entry name" value="DYNEIN AXONEMAL HEAVY CHAIN 1"/>
    <property type="match status" value="1"/>
</dbReference>
<dbReference type="GO" id="GO:0005524">
    <property type="term" value="F:ATP binding"/>
    <property type="evidence" value="ECO:0007669"/>
    <property type="project" value="UniProtKB-KW"/>
</dbReference>
<keyword evidence="25" id="KW-0966">Cell projection</keyword>
<evidence type="ECO:0000256" key="4">
    <source>
        <dbReference type="ARBA" id="ARBA00004430"/>
    </source>
</evidence>
<dbReference type="FunFam" id="1.20.58.1120:FF:000001">
    <property type="entry name" value="dynein heavy chain 2, axonemal"/>
    <property type="match status" value="1"/>
</dbReference>
<dbReference type="InterPro" id="IPR004273">
    <property type="entry name" value="Dynein_heavy_D6_P-loop"/>
</dbReference>
<dbReference type="GO" id="GO:0005858">
    <property type="term" value="C:axonemal dynein complex"/>
    <property type="evidence" value="ECO:0007669"/>
    <property type="project" value="UniProtKB-ARBA"/>
</dbReference>
<dbReference type="Pfam" id="PF18199">
    <property type="entry name" value="Dynein_C"/>
    <property type="match status" value="1"/>
</dbReference>
<dbReference type="Gene3D" id="1.20.140.100">
    <property type="entry name" value="Dynein heavy chain, N-terminal domain 2"/>
    <property type="match status" value="1"/>
</dbReference>
<keyword evidence="23" id="KW-0505">Motor protein</keyword>
<feature type="compositionally biased region" description="Polar residues" evidence="27">
    <location>
        <begin position="2184"/>
        <end position="2207"/>
    </location>
</feature>
<dbReference type="SUPFAM" id="SSF140990">
    <property type="entry name" value="FtsH protease domain-like"/>
    <property type="match status" value="1"/>
</dbReference>
<dbReference type="Gene3D" id="3.10.490.20">
    <property type="match status" value="1"/>
</dbReference>
<dbReference type="FunFam" id="3.40.50.300:FF:000044">
    <property type="entry name" value="Dynein heavy chain 5, axonemal"/>
    <property type="match status" value="1"/>
</dbReference>
<feature type="coiled-coil region" evidence="26">
    <location>
        <begin position="5256"/>
        <end position="5304"/>
    </location>
</feature>
<dbReference type="FunFam" id="1.20.920.30:FF:000005">
    <property type="entry name" value="Dynein, axonemal, heavy chain 2"/>
    <property type="match status" value="1"/>
</dbReference>
<dbReference type="Gene3D" id="1.10.287.2620">
    <property type="match status" value="1"/>
</dbReference>
<evidence type="ECO:0000256" key="8">
    <source>
        <dbReference type="ARBA" id="ARBA00022490"/>
    </source>
</evidence>
<evidence type="ECO:0000256" key="20">
    <source>
        <dbReference type="ARBA" id="ARBA00023054"/>
    </source>
</evidence>
<gene>
    <name evidence="30" type="ORF">Plil01_000139800</name>
</gene>
<dbReference type="InterPro" id="IPR042228">
    <property type="entry name" value="Dynein_linker_3"/>
</dbReference>
<dbReference type="EMBL" id="BSXW01000050">
    <property type="protein sequence ID" value="GMF10614.1"/>
    <property type="molecule type" value="Genomic_DNA"/>
</dbReference>
<accession>A0A9W6TC76</accession>
<dbReference type="InterPro" id="IPR005936">
    <property type="entry name" value="FtsH"/>
</dbReference>
<dbReference type="GO" id="GO:0005739">
    <property type="term" value="C:mitochondrion"/>
    <property type="evidence" value="ECO:0007669"/>
    <property type="project" value="UniProtKB-SubCell"/>
</dbReference>
<dbReference type="InterPro" id="IPR041589">
    <property type="entry name" value="DNAH3_AAA_lid_1"/>
</dbReference>
<dbReference type="InterPro" id="IPR043160">
    <property type="entry name" value="Dynein_C_barrel"/>
</dbReference>
<dbReference type="InterPro" id="IPR035699">
    <property type="entry name" value="AAA_6"/>
</dbReference>
<dbReference type="InterPro" id="IPR027417">
    <property type="entry name" value="P-loop_NTPase"/>
</dbReference>
<dbReference type="GO" id="GO:0004222">
    <property type="term" value="F:metalloendopeptidase activity"/>
    <property type="evidence" value="ECO:0007669"/>
    <property type="project" value="InterPro"/>
</dbReference>
<dbReference type="FunFam" id="1.10.8.720:FF:000001">
    <property type="entry name" value="dynein heavy chain 7, axonemal"/>
    <property type="match status" value="1"/>
</dbReference>
<comment type="subcellular location">
    <subcellularLocation>
        <location evidence="3">Cell projection</location>
        <location evidence="3">Cilium</location>
        <location evidence="3">Flagellum</location>
    </subcellularLocation>
    <subcellularLocation>
        <location evidence="4">Cytoplasm</location>
        <location evidence="4">Cytoskeleton</location>
        <location evidence="4">Cilium axoneme</location>
    </subcellularLocation>
    <subcellularLocation>
        <location evidence="2">Mitochondrion</location>
    </subcellularLocation>
</comment>
<evidence type="ECO:0000256" key="17">
    <source>
        <dbReference type="ARBA" id="ARBA00022846"/>
    </source>
</evidence>
<dbReference type="Proteomes" id="UP001165083">
    <property type="component" value="Unassembled WGS sequence"/>
</dbReference>
<comment type="similarity">
    <text evidence="7">In the N-terminal section; belongs to the AAA ATPase family.</text>
</comment>
<evidence type="ECO:0000256" key="27">
    <source>
        <dbReference type="SAM" id="MobiDB-lite"/>
    </source>
</evidence>
<dbReference type="Gene3D" id="1.10.8.1220">
    <property type="match status" value="1"/>
</dbReference>
<keyword evidence="16" id="KW-0067">ATP-binding</keyword>
<evidence type="ECO:0000256" key="18">
    <source>
        <dbReference type="ARBA" id="ARBA00023017"/>
    </source>
</evidence>
<dbReference type="Gene3D" id="1.20.920.30">
    <property type="match status" value="1"/>
</dbReference>
<comment type="similarity">
    <text evidence="6">In the C-terminal section; belongs to the peptidase M41 family.</text>
</comment>
<keyword evidence="20 26" id="KW-0175">Coiled coil</keyword>
<evidence type="ECO:0000256" key="2">
    <source>
        <dbReference type="ARBA" id="ARBA00004173"/>
    </source>
</evidence>
<dbReference type="InterPro" id="IPR003593">
    <property type="entry name" value="AAA+_ATPase"/>
</dbReference>
<evidence type="ECO:0000256" key="11">
    <source>
        <dbReference type="ARBA" id="ARBA00022723"/>
    </source>
</evidence>
<evidence type="ECO:0000256" key="10">
    <source>
        <dbReference type="ARBA" id="ARBA00022701"/>
    </source>
</evidence>
<dbReference type="Pfam" id="PF12780">
    <property type="entry name" value="AAA_8"/>
    <property type="match status" value="1"/>
</dbReference>
<dbReference type="Pfam" id="PF12781">
    <property type="entry name" value="AAA_9"/>
    <property type="match status" value="1"/>
</dbReference>
<keyword evidence="8" id="KW-0963">Cytoplasm</keyword>
<dbReference type="Pfam" id="PF00004">
    <property type="entry name" value="AAA"/>
    <property type="match status" value="1"/>
</dbReference>
<dbReference type="Gene3D" id="6.10.140.1060">
    <property type="match status" value="1"/>
</dbReference>
<dbReference type="InterPro" id="IPR024317">
    <property type="entry name" value="Dynein_heavy_chain_D4_dom"/>
</dbReference>
<dbReference type="InterPro" id="IPR024743">
    <property type="entry name" value="Dynein_HC_stalk"/>
</dbReference>
<dbReference type="Pfam" id="PF03028">
    <property type="entry name" value="Dynein_heavy"/>
    <property type="match status" value="1"/>
</dbReference>
<dbReference type="FunFam" id="1.10.8.1220:FF:000001">
    <property type="entry name" value="Dynein axonemal heavy chain 5"/>
    <property type="match status" value="1"/>
</dbReference>
<keyword evidence="11" id="KW-0479">Metal-binding</keyword>
<dbReference type="Pfam" id="PF18198">
    <property type="entry name" value="AAA_lid_11"/>
    <property type="match status" value="1"/>
</dbReference>
<dbReference type="FunFam" id="1.20.58.760:FF:000002">
    <property type="entry name" value="ATP-dependent zinc metalloprotease FtsH"/>
    <property type="match status" value="1"/>
</dbReference>
<evidence type="ECO:0000256" key="12">
    <source>
        <dbReference type="ARBA" id="ARBA00022737"/>
    </source>
</evidence>
<dbReference type="GO" id="GO:0051959">
    <property type="term" value="F:dynein light intermediate chain binding"/>
    <property type="evidence" value="ECO:0007669"/>
    <property type="project" value="InterPro"/>
</dbReference>
<comment type="similarity">
    <text evidence="5">Belongs to the dynein heavy chain family.</text>
</comment>
<evidence type="ECO:0000256" key="26">
    <source>
        <dbReference type="SAM" id="Coils"/>
    </source>
</evidence>
<feature type="region of interest" description="Disordered" evidence="27">
    <location>
        <begin position="1"/>
        <end position="22"/>
    </location>
</feature>
<dbReference type="Gene3D" id="1.10.8.60">
    <property type="match status" value="1"/>
</dbReference>
<dbReference type="Gene3D" id="3.20.180.20">
    <property type="entry name" value="Dynein heavy chain, N-terminal domain 2"/>
    <property type="match status" value="1"/>
</dbReference>
<dbReference type="InterPro" id="IPR041228">
    <property type="entry name" value="Dynein_C"/>
</dbReference>
<organism evidence="30 31">
    <name type="scientific">Phytophthora lilii</name>
    <dbReference type="NCBI Taxonomy" id="2077276"/>
    <lineage>
        <taxon>Eukaryota</taxon>
        <taxon>Sar</taxon>
        <taxon>Stramenopiles</taxon>
        <taxon>Oomycota</taxon>
        <taxon>Peronosporomycetes</taxon>
        <taxon>Peronosporales</taxon>
        <taxon>Peronosporaceae</taxon>
        <taxon>Phytophthora</taxon>
    </lineage>
</organism>
<dbReference type="FunFam" id="1.10.287.2620:FF:000002">
    <property type="entry name" value="Dynein heavy chain 2, axonemal"/>
    <property type="match status" value="1"/>
</dbReference>
<dbReference type="FunFam" id="3.40.50.300:FF:000362">
    <property type="entry name" value="Dynein, axonemal, heavy chain 6"/>
    <property type="match status" value="1"/>
</dbReference>